<accession>A0A512C902</accession>
<dbReference type="InterPro" id="IPR024072">
    <property type="entry name" value="DHFR-like_dom_sf"/>
</dbReference>
<dbReference type="InterPro" id="IPR050765">
    <property type="entry name" value="Riboflavin_Biosynth_HTPR"/>
</dbReference>
<evidence type="ECO:0000313" key="3">
    <source>
        <dbReference type="Proteomes" id="UP000321301"/>
    </source>
</evidence>
<comment type="caution">
    <text evidence="2">The sequence shown here is derived from an EMBL/GenBank/DDBJ whole genome shotgun (WGS) entry which is preliminary data.</text>
</comment>
<gene>
    <name evidence="2" type="ORF">CQA01_12090</name>
</gene>
<evidence type="ECO:0000313" key="2">
    <source>
        <dbReference type="EMBL" id="GEO20675.1"/>
    </source>
</evidence>
<reference evidence="2 3" key="1">
    <citation type="submission" date="2019-07" db="EMBL/GenBank/DDBJ databases">
        <title>Whole genome shotgun sequence of Cyclobacterium qasimii NBRC 106168.</title>
        <authorList>
            <person name="Hosoyama A."/>
            <person name="Uohara A."/>
            <person name="Ohji S."/>
            <person name="Ichikawa N."/>
        </authorList>
    </citation>
    <scope>NUCLEOTIDE SEQUENCE [LARGE SCALE GENOMIC DNA]</scope>
    <source>
        <strain evidence="2 3">NBRC 106168</strain>
    </source>
</reference>
<proteinExistence type="predicted"/>
<dbReference type="Proteomes" id="UP000321301">
    <property type="component" value="Unassembled WGS sequence"/>
</dbReference>
<dbReference type="GO" id="GO:0009231">
    <property type="term" value="P:riboflavin biosynthetic process"/>
    <property type="evidence" value="ECO:0007669"/>
    <property type="project" value="InterPro"/>
</dbReference>
<dbReference type="PANTHER" id="PTHR38011">
    <property type="entry name" value="DIHYDROFOLATE REDUCTASE FAMILY PROTEIN (AFU_ORTHOLOGUE AFUA_8G06820)"/>
    <property type="match status" value="1"/>
</dbReference>
<dbReference type="RefSeq" id="WP_020893696.1">
    <property type="nucleotide sequence ID" value="NZ_BJYV01000003.1"/>
</dbReference>
<organism evidence="2 3">
    <name type="scientific">Cyclobacterium qasimii</name>
    <dbReference type="NCBI Taxonomy" id="1350429"/>
    <lineage>
        <taxon>Bacteria</taxon>
        <taxon>Pseudomonadati</taxon>
        <taxon>Bacteroidota</taxon>
        <taxon>Cytophagia</taxon>
        <taxon>Cytophagales</taxon>
        <taxon>Cyclobacteriaceae</taxon>
        <taxon>Cyclobacterium</taxon>
    </lineage>
</organism>
<protein>
    <submittedName>
        <fullName evidence="2">Dihydrofolate reductase</fullName>
    </submittedName>
</protein>
<dbReference type="PANTHER" id="PTHR38011:SF11">
    <property type="entry name" value="2,5-DIAMINO-6-RIBOSYLAMINO-4(3H)-PYRIMIDINONE 5'-PHOSPHATE REDUCTASE"/>
    <property type="match status" value="1"/>
</dbReference>
<evidence type="ECO:0000259" key="1">
    <source>
        <dbReference type="Pfam" id="PF01872"/>
    </source>
</evidence>
<dbReference type="Gene3D" id="3.40.430.10">
    <property type="entry name" value="Dihydrofolate Reductase, subunit A"/>
    <property type="match status" value="1"/>
</dbReference>
<dbReference type="InterPro" id="IPR002734">
    <property type="entry name" value="RibDG_C"/>
</dbReference>
<keyword evidence="3" id="KW-1185">Reference proteome</keyword>
<dbReference type="GO" id="GO:0008703">
    <property type="term" value="F:5-amino-6-(5-phosphoribosylamino)uracil reductase activity"/>
    <property type="evidence" value="ECO:0007669"/>
    <property type="project" value="InterPro"/>
</dbReference>
<name>A0A512C902_9BACT</name>
<dbReference type="AlphaFoldDB" id="A0A512C902"/>
<sequence length="176" mass="19842">MRKIKLFIATSLNGKIAKPDGSVDWLEAIPNPGEIDHGYSDFYKSIDTTIQGNTTYKQIISWGIDFPYSDKKNYVFTRNKLSEDTDQVTFIADKHLDFVKGLKAVEGKDIWLIGGGQLNTMLLNEKLIDEIQVFVMPIVLTEGIELFESLPKETSLTLIETKTYATGAVEIKYKVV</sequence>
<feature type="domain" description="Bacterial bifunctional deaminase-reductase C-terminal" evidence="1">
    <location>
        <begin position="95"/>
        <end position="168"/>
    </location>
</feature>
<dbReference type="EMBL" id="BJYV01000003">
    <property type="protein sequence ID" value="GEO20675.1"/>
    <property type="molecule type" value="Genomic_DNA"/>
</dbReference>
<dbReference type="SUPFAM" id="SSF53597">
    <property type="entry name" value="Dihydrofolate reductase-like"/>
    <property type="match status" value="1"/>
</dbReference>
<dbReference type="Pfam" id="PF01872">
    <property type="entry name" value="RibD_C"/>
    <property type="match status" value="1"/>
</dbReference>